<dbReference type="Gene3D" id="3.40.50.1820">
    <property type="entry name" value="alpha/beta hydrolase"/>
    <property type="match status" value="1"/>
</dbReference>
<evidence type="ECO:0000259" key="1">
    <source>
        <dbReference type="Pfam" id="PF00561"/>
    </source>
</evidence>
<feature type="domain" description="AB hydrolase-1" evidence="1">
    <location>
        <begin position="27"/>
        <end position="279"/>
    </location>
</feature>
<dbReference type="Proteomes" id="UP000027936">
    <property type="component" value="Unassembled WGS sequence"/>
</dbReference>
<dbReference type="GO" id="GO:0047372">
    <property type="term" value="F:monoacylglycerol lipase activity"/>
    <property type="evidence" value="ECO:0007669"/>
    <property type="project" value="TreeGrafter"/>
</dbReference>
<gene>
    <name evidence="2" type="ORF">M670_01577</name>
</gene>
<dbReference type="EMBL" id="JJRY01000004">
    <property type="protein sequence ID" value="KEF39186.1"/>
    <property type="molecule type" value="Genomic_DNA"/>
</dbReference>
<dbReference type="SUPFAM" id="SSF53474">
    <property type="entry name" value="alpha/beta-Hydrolases"/>
    <property type="match status" value="1"/>
</dbReference>
<evidence type="ECO:0000313" key="2">
    <source>
        <dbReference type="EMBL" id="KEF39186.1"/>
    </source>
</evidence>
<dbReference type="GO" id="GO:0046464">
    <property type="term" value="P:acylglycerol catabolic process"/>
    <property type="evidence" value="ECO:0007669"/>
    <property type="project" value="TreeGrafter"/>
</dbReference>
<name>A0A072NP11_SCHAZ</name>
<dbReference type="PANTHER" id="PTHR43798">
    <property type="entry name" value="MONOACYLGLYCEROL LIPASE"/>
    <property type="match status" value="1"/>
</dbReference>
<dbReference type="AlphaFoldDB" id="A0A072NP11"/>
<sequence length="294" mass="33254">MEISLKTVMLANGETLGYRERDGGDRVLLLIHGNMTSSKHWDLVMEALPENFKVYAVDLRGFGISTYYKPIETIKDFSDDVKQFVDALALGYFSICGWSTGGAVAMQFTVDYPKAVNKIILLASASTRGYPFYSVNAFGQQVRLTKKEEVLKDFTKAIPVLRAYQARDKSFLRNMWDFVIYNNNKPNSARYEEYLEDMLTQRNLVDVYQALNLYNISGVPNDINEGTNQAKNINVPTLVLWGENDLVVSEKMTKEIVEDLGENATLKVLRNCGHSPLVDDLDQLVNEMVTFLNA</sequence>
<dbReference type="PRINTS" id="PR00111">
    <property type="entry name" value="ABHYDROLASE"/>
</dbReference>
<protein>
    <submittedName>
        <fullName evidence="2">Putative hydrolase or acyltransferase of alpha/beta superfamily</fullName>
    </submittedName>
</protein>
<proteinExistence type="predicted"/>
<dbReference type="GO" id="GO:0016020">
    <property type="term" value="C:membrane"/>
    <property type="evidence" value="ECO:0007669"/>
    <property type="project" value="TreeGrafter"/>
</dbReference>
<dbReference type="Pfam" id="PF00561">
    <property type="entry name" value="Abhydrolase_1"/>
    <property type="match status" value="1"/>
</dbReference>
<evidence type="ECO:0000313" key="3">
    <source>
        <dbReference type="Proteomes" id="UP000027936"/>
    </source>
</evidence>
<dbReference type="InterPro" id="IPR000073">
    <property type="entry name" value="AB_hydrolase_1"/>
</dbReference>
<dbReference type="PANTHER" id="PTHR43798:SF33">
    <property type="entry name" value="HYDROLASE, PUTATIVE (AFU_ORTHOLOGUE AFUA_2G14860)-RELATED"/>
    <property type="match status" value="1"/>
</dbReference>
<reference evidence="2 3" key="1">
    <citation type="submission" date="2014-04" db="EMBL/GenBank/DDBJ databases">
        <title>Draft genome sequence of Bacillus azotoformans MEV2011, a (co-) denitrifying strain unable to grow in the presence of oxygen.</title>
        <authorList>
            <person name="Nielsen M."/>
            <person name="Schreiber L."/>
            <person name="Finster K."/>
            <person name="Schramm A."/>
        </authorList>
    </citation>
    <scope>NUCLEOTIDE SEQUENCE [LARGE SCALE GENOMIC DNA]</scope>
    <source>
        <strain evidence="2 3">MEV2011</strain>
    </source>
</reference>
<organism evidence="2 3">
    <name type="scientific">Schinkia azotoformans MEV2011</name>
    <dbReference type="NCBI Taxonomy" id="1348973"/>
    <lineage>
        <taxon>Bacteria</taxon>
        <taxon>Bacillati</taxon>
        <taxon>Bacillota</taxon>
        <taxon>Bacilli</taxon>
        <taxon>Bacillales</taxon>
        <taxon>Bacillaceae</taxon>
        <taxon>Calidifontibacillus/Schinkia group</taxon>
        <taxon>Schinkia</taxon>
    </lineage>
</organism>
<keyword evidence="2" id="KW-0012">Acyltransferase</keyword>
<accession>A0A072NP11</accession>
<dbReference type="InterPro" id="IPR050266">
    <property type="entry name" value="AB_hydrolase_sf"/>
</dbReference>
<dbReference type="PATRIC" id="fig|1348973.3.peg.1537"/>
<keyword evidence="2" id="KW-0808">Transferase</keyword>
<dbReference type="InterPro" id="IPR029058">
    <property type="entry name" value="AB_hydrolase_fold"/>
</dbReference>
<keyword evidence="2" id="KW-0378">Hydrolase</keyword>
<comment type="caution">
    <text evidence="2">The sequence shown here is derived from an EMBL/GenBank/DDBJ whole genome shotgun (WGS) entry which is preliminary data.</text>
</comment>
<dbReference type="GO" id="GO:0016746">
    <property type="term" value="F:acyltransferase activity"/>
    <property type="evidence" value="ECO:0007669"/>
    <property type="project" value="UniProtKB-KW"/>
</dbReference>
<dbReference type="RefSeq" id="WP_233276094.1">
    <property type="nucleotide sequence ID" value="NZ_JJRY01000004.1"/>
</dbReference>